<dbReference type="GO" id="GO:0006355">
    <property type="term" value="P:regulation of DNA-templated transcription"/>
    <property type="evidence" value="ECO:0007669"/>
    <property type="project" value="UniProtKB-UniRule"/>
</dbReference>
<dbReference type="InterPro" id="IPR023050">
    <property type="entry name" value="PyrR"/>
</dbReference>
<dbReference type="NCBIfam" id="NF003549">
    <property type="entry name" value="PRK05205.1-5"/>
    <property type="match status" value="1"/>
</dbReference>
<dbReference type="PANTHER" id="PTHR11608:SF0">
    <property type="entry name" value="BIFUNCTIONAL PROTEIN PYRR"/>
    <property type="match status" value="1"/>
</dbReference>
<feature type="short sequence motif" description="PRPP-binding" evidence="4">
    <location>
        <begin position="110"/>
        <end position="122"/>
    </location>
</feature>
<dbReference type="InterPro" id="IPR000836">
    <property type="entry name" value="PRTase_dom"/>
</dbReference>
<sequence length="208" mass="22322">MCAQKRAEGDIGADAKTVLEGPEINRALTRIAHEVLERTKGGADVTLLGIPSRGVPLAERLAKRIEHVEHLEVPCGSLDITMYRDDLRMAPARSLSPTNIPPEGIDGRTVVLVDDVLFSGRSVRAALDALNDLGRPRAVQLAVLVDRGHRELPIRADYVGKNLPTSLRESVTVLVDEFDGRDAVVVGPARSRGARPTDTAAGGTEEAK</sequence>
<protein>
    <recommendedName>
        <fullName evidence="4">Bifunctional protein PyrR</fullName>
    </recommendedName>
    <domain>
        <recommendedName>
            <fullName evidence="4">Pyrimidine operon regulatory protein</fullName>
        </recommendedName>
    </domain>
    <domain>
        <recommendedName>
            <fullName evidence="4">Uracil phosphoribosyltransferase</fullName>
            <shortName evidence="4">UPRTase</shortName>
            <ecNumber evidence="4">2.4.2.9</ecNumber>
        </recommendedName>
    </domain>
</protein>
<feature type="domain" description="Phosphoribosyltransferase" evidence="6">
    <location>
        <begin position="16"/>
        <end position="161"/>
    </location>
</feature>
<keyword evidence="4 7" id="KW-0808">Transferase</keyword>
<keyword evidence="2 4" id="KW-0805">Transcription regulation</keyword>
<evidence type="ECO:0000256" key="3">
    <source>
        <dbReference type="ARBA" id="ARBA00023163"/>
    </source>
</evidence>
<keyword evidence="8" id="KW-1185">Reference proteome</keyword>
<dbReference type="PANTHER" id="PTHR11608">
    <property type="entry name" value="BIFUNCTIONAL PROTEIN PYRR"/>
    <property type="match status" value="1"/>
</dbReference>
<feature type="region of interest" description="Disordered" evidence="5">
    <location>
        <begin position="189"/>
        <end position="208"/>
    </location>
</feature>
<dbReference type="RefSeq" id="WP_106583753.1">
    <property type="nucleotide sequence ID" value="NZ_PYGA01000010.1"/>
</dbReference>
<evidence type="ECO:0000313" key="8">
    <source>
        <dbReference type="Proteomes" id="UP000240542"/>
    </source>
</evidence>
<dbReference type="GO" id="GO:0004845">
    <property type="term" value="F:uracil phosphoribosyltransferase activity"/>
    <property type="evidence" value="ECO:0007669"/>
    <property type="project" value="UniProtKB-UniRule"/>
</dbReference>
<dbReference type="NCBIfam" id="NF003547">
    <property type="entry name" value="PRK05205.1-3"/>
    <property type="match status" value="1"/>
</dbReference>
<evidence type="ECO:0000256" key="4">
    <source>
        <dbReference type="HAMAP-Rule" id="MF_01219"/>
    </source>
</evidence>
<keyword evidence="3 4" id="KW-0804">Transcription</keyword>
<evidence type="ECO:0000256" key="5">
    <source>
        <dbReference type="SAM" id="MobiDB-lite"/>
    </source>
</evidence>
<evidence type="ECO:0000256" key="2">
    <source>
        <dbReference type="ARBA" id="ARBA00023015"/>
    </source>
</evidence>
<dbReference type="AlphaFoldDB" id="A0A2P8DI42"/>
<comment type="function">
    <text evidence="4">Regulates the transcription of the pyrimidine nucleotide (pyr) operon in response to exogenous pyrimidines.</text>
</comment>
<comment type="caution">
    <text evidence="7">The sequence shown here is derived from an EMBL/GenBank/DDBJ whole genome shotgun (WGS) entry which is preliminary data.</text>
</comment>
<reference evidence="7 8" key="1">
    <citation type="submission" date="2018-03" db="EMBL/GenBank/DDBJ databases">
        <title>Genomic Encyclopedia of Archaeal and Bacterial Type Strains, Phase II (KMG-II): from individual species to whole genera.</title>
        <authorList>
            <person name="Goeker M."/>
        </authorList>
    </citation>
    <scope>NUCLEOTIDE SEQUENCE [LARGE SCALE GENOMIC DNA]</scope>
    <source>
        <strain evidence="7 8">DSM 45312</strain>
    </source>
</reference>
<comment type="similarity">
    <text evidence="1 4">Belongs to the purine/pyrimidine phosphoribosyltransferase family. PyrR subfamily.</text>
</comment>
<dbReference type="EMBL" id="PYGA01000010">
    <property type="protein sequence ID" value="PSK96868.1"/>
    <property type="molecule type" value="Genomic_DNA"/>
</dbReference>
<dbReference type="SUPFAM" id="SSF53271">
    <property type="entry name" value="PRTase-like"/>
    <property type="match status" value="1"/>
</dbReference>
<dbReference type="Gene3D" id="3.40.50.2020">
    <property type="match status" value="1"/>
</dbReference>
<evidence type="ECO:0000313" key="7">
    <source>
        <dbReference type="EMBL" id="PSK96868.1"/>
    </source>
</evidence>
<dbReference type="InterPro" id="IPR050137">
    <property type="entry name" value="PyrR_bifunctional"/>
</dbReference>
<comment type="catalytic activity">
    <reaction evidence="4">
        <text>UMP + diphosphate = 5-phospho-alpha-D-ribose 1-diphosphate + uracil</text>
        <dbReference type="Rhea" id="RHEA:13017"/>
        <dbReference type="ChEBI" id="CHEBI:17568"/>
        <dbReference type="ChEBI" id="CHEBI:33019"/>
        <dbReference type="ChEBI" id="CHEBI:57865"/>
        <dbReference type="ChEBI" id="CHEBI:58017"/>
        <dbReference type="EC" id="2.4.2.9"/>
    </reaction>
</comment>
<dbReference type="EC" id="2.4.2.9" evidence="4"/>
<dbReference type="CDD" id="cd06223">
    <property type="entry name" value="PRTases_typeI"/>
    <property type="match status" value="1"/>
</dbReference>
<dbReference type="InterPro" id="IPR029057">
    <property type="entry name" value="PRTase-like"/>
</dbReference>
<gene>
    <name evidence="4" type="primary">pyrR</name>
    <name evidence="7" type="ORF">CLV63_110167</name>
</gene>
<accession>A0A2P8DI42</accession>
<comment type="function">
    <text evidence="4">Also displays a weak uracil phosphoribosyltransferase activity which is not physiologically significant.</text>
</comment>
<dbReference type="FunFam" id="3.40.50.2020:FF:000020">
    <property type="entry name" value="Bifunctional protein PyrR"/>
    <property type="match status" value="1"/>
</dbReference>
<evidence type="ECO:0000256" key="1">
    <source>
        <dbReference type="ARBA" id="ARBA00005565"/>
    </source>
</evidence>
<proteinExistence type="inferred from homology"/>
<dbReference type="HAMAP" id="MF_01219">
    <property type="entry name" value="PyrR"/>
    <property type="match status" value="1"/>
</dbReference>
<dbReference type="Pfam" id="PF00156">
    <property type="entry name" value="Pribosyltran"/>
    <property type="match status" value="1"/>
</dbReference>
<keyword evidence="4 7" id="KW-0328">Glycosyltransferase</keyword>
<dbReference type="Proteomes" id="UP000240542">
    <property type="component" value="Unassembled WGS sequence"/>
</dbReference>
<name>A0A2P8DI42_9ACTN</name>
<evidence type="ECO:0000259" key="6">
    <source>
        <dbReference type="Pfam" id="PF00156"/>
    </source>
</evidence>
<organism evidence="7 8">
    <name type="scientific">Murinocardiopsis flavida</name>
    <dbReference type="NCBI Taxonomy" id="645275"/>
    <lineage>
        <taxon>Bacteria</taxon>
        <taxon>Bacillati</taxon>
        <taxon>Actinomycetota</taxon>
        <taxon>Actinomycetes</taxon>
        <taxon>Streptosporangiales</taxon>
        <taxon>Nocardiopsidaceae</taxon>
        <taxon>Murinocardiopsis</taxon>
    </lineage>
</organism>
<dbReference type="OrthoDB" id="9802227at2"/>